<reference evidence="6 7" key="1">
    <citation type="submission" date="2016-10" db="EMBL/GenBank/DDBJ databases">
        <authorList>
            <person name="de Groot N.N."/>
        </authorList>
    </citation>
    <scope>NUCLEOTIDE SEQUENCE [LARGE SCALE GENOMIC DNA]</scope>
    <source>
        <strain evidence="6 7">DSM 14045</strain>
    </source>
</reference>
<evidence type="ECO:0000256" key="4">
    <source>
        <dbReference type="ARBA" id="ARBA00023014"/>
    </source>
</evidence>
<dbReference type="Gene3D" id="3.20.20.70">
    <property type="entry name" value="Aldolase class I"/>
    <property type="match status" value="1"/>
</dbReference>
<keyword evidence="4" id="KW-0411">Iron-sulfur</keyword>
<keyword evidence="1" id="KW-0949">S-adenosyl-L-methionine</keyword>
<protein>
    <submittedName>
        <fullName evidence="6">Radical SAM additional 4Fe4S-binding SPASM domain-containing protein</fullName>
    </submittedName>
</protein>
<organism evidence="6 7">
    <name type="scientific">Lachnobacterium bovis DSM 14045</name>
    <dbReference type="NCBI Taxonomy" id="1122142"/>
    <lineage>
        <taxon>Bacteria</taxon>
        <taxon>Bacillati</taxon>
        <taxon>Bacillota</taxon>
        <taxon>Clostridia</taxon>
        <taxon>Lachnospirales</taxon>
        <taxon>Lachnospiraceae</taxon>
        <taxon>Lachnobacterium</taxon>
    </lineage>
</organism>
<keyword evidence="7" id="KW-1185">Reference proteome</keyword>
<dbReference type="EMBL" id="FNPG01000032">
    <property type="protein sequence ID" value="SDY73492.1"/>
    <property type="molecule type" value="Genomic_DNA"/>
</dbReference>
<dbReference type="GO" id="GO:0003824">
    <property type="term" value="F:catalytic activity"/>
    <property type="evidence" value="ECO:0007669"/>
    <property type="project" value="InterPro"/>
</dbReference>
<dbReference type="SUPFAM" id="SSF102114">
    <property type="entry name" value="Radical SAM enzymes"/>
    <property type="match status" value="1"/>
</dbReference>
<dbReference type="PANTHER" id="PTHR11228:SF7">
    <property type="entry name" value="PQQA PEPTIDE CYCLASE"/>
    <property type="match status" value="1"/>
</dbReference>
<dbReference type="PROSITE" id="PS51918">
    <property type="entry name" value="RADICAL_SAM"/>
    <property type="match status" value="1"/>
</dbReference>
<dbReference type="PANTHER" id="PTHR11228">
    <property type="entry name" value="RADICAL SAM DOMAIN PROTEIN"/>
    <property type="match status" value="1"/>
</dbReference>
<proteinExistence type="predicted"/>
<dbReference type="Pfam" id="PF13186">
    <property type="entry name" value="SPASM"/>
    <property type="match status" value="1"/>
</dbReference>
<dbReference type="OrthoDB" id="7021155at2"/>
<dbReference type="AlphaFoldDB" id="A0A1H3M9U0"/>
<keyword evidence="3" id="KW-0408">Iron</keyword>
<dbReference type="InterPro" id="IPR013785">
    <property type="entry name" value="Aldolase_TIM"/>
</dbReference>
<dbReference type="GO" id="GO:0051536">
    <property type="term" value="F:iron-sulfur cluster binding"/>
    <property type="evidence" value="ECO:0007669"/>
    <property type="project" value="UniProtKB-KW"/>
</dbReference>
<name>A0A1H3M9U0_9FIRM</name>
<dbReference type="CDD" id="cd01335">
    <property type="entry name" value="Radical_SAM"/>
    <property type="match status" value="1"/>
</dbReference>
<dbReference type="GO" id="GO:0046872">
    <property type="term" value="F:metal ion binding"/>
    <property type="evidence" value="ECO:0007669"/>
    <property type="project" value="UniProtKB-KW"/>
</dbReference>
<evidence type="ECO:0000313" key="7">
    <source>
        <dbReference type="Proteomes" id="UP000183918"/>
    </source>
</evidence>
<evidence type="ECO:0000259" key="5">
    <source>
        <dbReference type="PROSITE" id="PS51918"/>
    </source>
</evidence>
<sequence length="336" mass="38173">MRYVKDRQGYKAIFDEKTGYTIRMGRNGENPFWKETGPELLDIAITNYCEKECSFCYRGSNKKGSHMKLDLYERILKSAKQAGVFQIALGGGNPNQHPDFIEILRMTREYGIVPSYTTNGQGMTEQIYEATKDYAGALAVSWYYPYDDAKNVIREASKYGISTNIHFVLDADNINLARKLLEEDCLNYVNAIIFLNYKPVGIGTRNILKKGKEVNCLIDELLQFKKCQIGFDSCMISHLVEKTDVINMCSVDYCEAGRFSAFISEIGNMYPCSFMCGAGMSGTSILHDNIETIWRSSQSFVDIRNHIRTTRKDSCSKCMMYNQCHGGCPVFDINCK</sequence>
<evidence type="ECO:0000256" key="1">
    <source>
        <dbReference type="ARBA" id="ARBA00022691"/>
    </source>
</evidence>
<dbReference type="SFLD" id="SFLDG01067">
    <property type="entry name" value="SPASM/twitch_domain_containing"/>
    <property type="match status" value="1"/>
</dbReference>
<dbReference type="InterPro" id="IPR050377">
    <property type="entry name" value="Radical_SAM_PqqE_MftC-like"/>
</dbReference>
<evidence type="ECO:0000256" key="3">
    <source>
        <dbReference type="ARBA" id="ARBA00023004"/>
    </source>
</evidence>
<keyword evidence="2" id="KW-0479">Metal-binding</keyword>
<dbReference type="InterPro" id="IPR023885">
    <property type="entry name" value="4Fe4S-binding_SPASM_dom"/>
</dbReference>
<dbReference type="Proteomes" id="UP000183918">
    <property type="component" value="Unassembled WGS sequence"/>
</dbReference>
<evidence type="ECO:0000313" key="6">
    <source>
        <dbReference type="EMBL" id="SDY73492.1"/>
    </source>
</evidence>
<dbReference type="RefSeq" id="WP_074718979.1">
    <property type="nucleotide sequence ID" value="NZ_FNPG01000032.1"/>
</dbReference>
<accession>A0A1H3M9U0</accession>
<dbReference type="Pfam" id="PF04055">
    <property type="entry name" value="Radical_SAM"/>
    <property type="match status" value="1"/>
</dbReference>
<gene>
    <name evidence="6" type="ORF">SAMN02910414_02254</name>
</gene>
<dbReference type="SFLD" id="SFLDS00029">
    <property type="entry name" value="Radical_SAM"/>
    <property type="match status" value="1"/>
</dbReference>
<dbReference type="InterPro" id="IPR007197">
    <property type="entry name" value="rSAM"/>
</dbReference>
<evidence type="ECO:0000256" key="2">
    <source>
        <dbReference type="ARBA" id="ARBA00022723"/>
    </source>
</evidence>
<dbReference type="STRING" id="1122142.SAMN02910414_02254"/>
<dbReference type="NCBIfam" id="TIGR04085">
    <property type="entry name" value="rSAM_more_4Fe4S"/>
    <property type="match status" value="1"/>
</dbReference>
<feature type="domain" description="Radical SAM core" evidence="5">
    <location>
        <begin position="35"/>
        <end position="232"/>
    </location>
</feature>
<dbReference type="InterPro" id="IPR058240">
    <property type="entry name" value="rSAM_sf"/>
</dbReference>